<dbReference type="AlphaFoldDB" id="A0A379W3C1"/>
<dbReference type="EMBL" id="UGXS01000004">
    <property type="protein sequence ID" value="SUH13782.1"/>
    <property type="molecule type" value="Genomic_DNA"/>
</dbReference>
<evidence type="ECO:0000313" key="2">
    <source>
        <dbReference type="Proteomes" id="UP000255509"/>
    </source>
</evidence>
<protein>
    <submittedName>
        <fullName evidence="1">Uncharacterized protein</fullName>
    </submittedName>
</protein>
<organism evidence="1 2">
    <name type="scientific">Salmonella enterica I</name>
    <dbReference type="NCBI Taxonomy" id="59201"/>
    <lineage>
        <taxon>Bacteria</taxon>
        <taxon>Pseudomonadati</taxon>
        <taxon>Pseudomonadota</taxon>
        <taxon>Gammaproteobacteria</taxon>
        <taxon>Enterobacterales</taxon>
        <taxon>Enterobacteriaceae</taxon>
        <taxon>Salmonella</taxon>
    </lineage>
</organism>
<dbReference type="Proteomes" id="UP000255509">
    <property type="component" value="Unassembled WGS sequence"/>
</dbReference>
<proteinExistence type="predicted"/>
<accession>A0A379W3C1</accession>
<gene>
    <name evidence="1" type="ORF">NCTC8258_01439</name>
</gene>
<evidence type="ECO:0000313" key="1">
    <source>
        <dbReference type="EMBL" id="SUH13782.1"/>
    </source>
</evidence>
<sequence length="48" mass="5665">MPSVTYPLPCIVYFLYVNFDECIKARINFSIAMHGSRYFGKFKEKIIL</sequence>
<reference evidence="1 2" key="1">
    <citation type="submission" date="2018-06" db="EMBL/GenBank/DDBJ databases">
        <authorList>
            <consortium name="Pathogen Informatics"/>
            <person name="Doyle S."/>
        </authorList>
    </citation>
    <scope>NUCLEOTIDE SEQUENCE [LARGE SCALE GENOMIC DNA]</scope>
    <source>
        <strain evidence="1 2">NCTC8258</strain>
    </source>
</reference>
<name>A0A379W3C1_SALET</name>